<dbReference type="PRINTS" id="PR00032">
    <property type="entry name" value="HTHARAC"/>
</dbReference>
<feature type="domain" description="HTH araC/xylS-type" evidence="4">
    <location>
        <begin position="183"/>
        <end position="289"/>
    </location>
</feature>
<dbReference type="GO" id="GO:0003700">
    <property type="term" value="F:DNA-binding transcription factor activity"/>
    <property type="evidence" value="ECO:0007669"/>
    <property type="project" value="InterPro"/>
</dbReference>
<evidence type="ECO:0000313" key="6">
    <source>
        <dbReference type="Proteomes" id="UP000464577"/>
    </source>
</evidence>
<evidence type="ECO:0000256" key="2">
    <source>
        <dbReference type="ARBA" id="ARBA00023125"/>
    </source>
</evidence>
<evidence type="ECO:0000256" key="1">
    <source>
        <dbReference type="ARBA" id="ARBA00023015"/>
    </source>
</evidence>
<dbReference type="InterPro" id="IPR020449">
    <property type="entry name" value="Tscrpt_reg_AraC-type_HTH"/>
</dbReference>
<keyword evidence="6" id="KW-1185">Reference proteome</keyword>
<dbReference type="SMART" id="SM00342">
    <property type="entry name" value="HTH_ARAC"/>
    <property type="match status" value="1"/>
</dbReference>
<dbReference type="RefSeq" id="WP_162390974.1">
    <property type="nucleotide sequence ID" value="NZ_CP045997.1"/>
</dbReference>
<keyword evidence="1" id="KW-0805">Transcription regulation</keyword>
<organism evidence="5 6">
    <name type="scientific">Spirosoma endbachense</name>
    <dbReference type="NCBI Taxonomy" id="2666025"/>
    <lineage>
        <taxon>Bacteria</taxon>
        <taxon>Pseudomonadati</taxon>
        <taxon>Bacteroidota</taxon>
        <taxon>Cytophagia</taxon>
        <taxon>Cytophagales</taxon>
        <taxon>Cytophagaceae</taxon>
        <taxon>Spirosoma</taxon>
    </lineage>
</organism>
<dbReference type="GO" id="GO:0043565">
    <property type="term" value="F:sequence-specific DNA binding"/>
    <property type="evidence" value="ECO:0007669"/>
    <property type="project" value="InterPro"/>
</dbReference>
<dbReference type="SUPFAM" id="SSF46689">
    <property type="entry name" value="Homeodomain-like"/>
    <property type="match status" value="1"/>
</dbReference>
<dbReference type="InterPro" id="IPR018060">
    <property type="entry name" value="HTH_AraC"/>
</dbReference>
<dbReference type="SUPFAM" id="SSF51215">
    <property type="entry name" value="Regulatory protein AraC"/>
    <property type="match status" value="1"/>
</dbReference>
<gene>
    <name evidence="5" type="ORF">GJR95_38640</name>
</gene>
<protein>
    <submittedName>
        <fullName evidence="5">Helix-turn-helix domain-containing protein</fullName>
    </submittedName>
</protein>
<dbReference type="Pfam" id="PF02311">
    <property type="entry name" value="AraC_binding"/>
    <property type="match status" value="1"/>
</dbReference>
<reference evidence="5 6" key="1">
    <citation type="submission" date="2019-11" db="EMBL/GenBank/DDBJ databases">
        <title>Spirosoma endbachense sp. nov., isolated from a natural salt meadow.</title>
        <authorList>
            <person name="Rojas J."/>
            <person name="Ambika Manirajan B."/>
            <person name="Ratering S."/>
            <person name="Suarez C."/>
            <person name="Geissler-Plaum R."/>
            <person name="Schnell S."/>
        </authorList>
    </citation>
    <scope>NUCLEOTIDE SEQUENCE [LARGE SCALE GENOMIC DNA]</scope>
    <source>
        <strain evidence="5 6">I-24</strain>
    </source>
</reference>
<accession>A0A6P1W878</accession>
<sequence>MHQPTRMDTSQLIGLPISPIRIVKIESDEYKTVSYNRRDYYKISFITRGTGVMHFSGTRVDIDGPYLLFFNPLLSYSWQPTSAVHSGYTCLFTEEFFHNKEQLGTLARSALFSANVVPAYPVNEELGNELTALFEKLSHEAVSDYAYKEDVMRNYVSLILHEALKLQANRSPVYNLAAERLTDQFFKLMQEQFPIHSSQQRLALKSPADYANALHVHVNHLNHSIQQVTGKPTIQHIQARVANEARMLLHYTDWPVADIAFCLGFEYATYFNRFFKKQTGQTPATYRKASI</sequence>
<proteinExistence type="predicted"/>
<keyword evidence="3" id="KW-0804">Transcription</keyword>
<evidence type="ECO:0000259" key="4">
    <source>
        <dbReference type="PROSITE" id="PS01124"/>
    </source>
</evidence>
<name>A0A6P1W878_9BACT</name>
<dbReference type="AlphaFoldDB" id="A0A6P1W878"/>
<dbReference type="InterPro" id="IPR037923">
    <property type="entry name" value="HTH-like"/>
</dbReference>
<dbReference type="Gene3D" id="1.10.10.60">
    <property type="entry name" value="Homeodomain-like"/>
    <property type="match status" value="1"/>
</dbReference>
<evidence type="ECO:0000256" key="3">
    <source>
        <dbReference type="ARBA" id="ARBA00023163"/>
    </source>
</evidence>
<dbReference type="EMBL" id="CP045997">
    <property type="protein sequence ID" value="QHW00583.1"/>
    <property type="molecule type" value="Genomic_DNA"/>
</dbReference>
<dbReference type="InterPro" id="IPR009057">
    <property type="entry name" value="Homeodomain-like_sf"/>
</dbReference>
<dbReference type="PROSITE" id="PS01124">
    <property type="entry name" value="HTH_ARAC_FAMILY_2"/>
    <property type="match status" value="1"/>
</dbReference>
<dbReference type="PANTHER" id="PTHR43280">
    <property type="entry name" value="ARAC-FAMILY TRANSCRIPTIONAL REGULATOR"/>
    <property type="match status" value="1"/>
</dbReference>
<dbReference type="Proteomes" id="UP000464577">
    <property type="component" value="Chromosome"/>
</dbReference>
<evidence type="ECO:0000313" key="5">
    <source>
        <dbReference type="EMBL" id="QHW00583.1"/>
    </source>
</evidence>
<dbReference type="KEGG" id="senf:GJR95_38640"/>
<dbReference type="Pfam" id="PF12833">
    <property type="entry name" value="HTH_18"/>
    <property type="match status" value="1"/>
</dbReference>
<keyword evidence="2" id="KW-0238">DNA-binding</keyword>
<dbReference type="PANTHER" id="PTHR43280:SF32">
    <property type="entry name" value="TRANSCRIPTIONAL REGULATORY PROTEIN"/>
    <property type="match status" value="1"/>
</dbReference>
<dbReference type="InterPro" id="IPR003313">
    <property type="entry name" value="AraC-bd"/>
</dbReference>